<feature type="DNA-binding region" description="H-T-H motif" evidence="4">
    <location>
        <begin position="30"/>
        <end position="49"/>
    </location>
</feature>
<dbReference type="InterPro" id="IPR054156">
    <property type="entry name" value="YxaF_TetR_C"/>
</dbReference>
<feature type="domain" description="HTH tetR-type" evidence="5">
    <location>
        <begin position="7"/>
        <end position="67"/>
    </location>
</feature>
<proteinExistence type="predicted"/>
<evidence type="ECO:0000256" key="1">
    <source>
        <dbReference type="ARBA" id="ARBA00023015"/>
    </source>
</evidence>
<keyword evidence="3" id="KW-0804">Transcription</keyword>
<dbReference type="InterPro" id="IPR009057">
    <property type="entry name" value="Homeodomain-like_sf"/>
</dbReference>
<evidence type="ECO:0000313" key="7">
    <source>
        <dbReference type="Proteomes" id="UP000520198"/>
    </source>
</evidence>
<dbReference type="SUPFAM" id="SSF48498">
    <property type="entry name" value="Tetracyclin repressor-like, C-terminal domain"/>
    <property type="match status" value="1"/>
</dbReference>
<dbReference type="Proteomes" id="UP000520198">
    <property type="component" value="Unassembled WGS sequence"/>
</dbReference>
<organism evidence="6 7">
    <name type="scientific">Ensifer oleiphilus</name>
    <dbReference type="NCBI Taxonomy" id="2742698"/>
    <lineage>
        <taxon>Bacteria</taxon>
        <taxon>Pseudomonadati</taxon>
        <taxon>Pseudomonadota</taxon>
        <taxon>Alphaproteobacteria</taxon>
        <taxon>Hyphomicrobiales</taxon>
        <taxon>Rhizobiaceae</taxon>
        <taxon>Sinorhizobium/Ensifer group</taxon>
        <taxon>Ensifer</taxon>
    </lineage>
</organism>
<dbReference type="InterPro" id="IPR036271">
    <property type="entry name" value="Tet_transcr_reg_TetR-rel_C_sf"/>
</dbReference>
<gene>
    <name evidence="6" type="ORF">HT585_30080</name>
</gene>
<reference evidence="6 7" key="1">
    <citation type="submission" date="2020-06" db="EMBL/GenBank/DDBJ databases">
        <authorList>
            <person name="Grouzdev D.S."/>
        </authorList>
    </citation>
    <scope>NUCLEOTIDE SEQUENCE [LARGE SCALE GENOMIC DNA]</scope>
    <source>
        <strain evidence="6 7">HO-A22</strain>
    </source>
</reference>
<dbReference type="Pfam" id="PF21993">
    <property type="entry name" value="TetR_C_13_2"/>
    <property type="match status" value="1"/>
</dbReference>
<dbReference type="PANTHER" id="PTHR47506">
    <property type="entry name" value="TRANSCRIPTIONAL REGULATORY PROTEIN"/>
    <property type="match status" value="1"/>
</dbReference>
<evidence type="ECO:0000256" key="2">
    <source>
        <dbReference type="ARBA" id="ARBA00023125"/>
    </source>
</evidence>
<evidence type="ECO:0000256" key="3">
    <source>
        <dbReference type="ARBA" id="ARBA00023163"/>
    </source>
</evidence>
<dbReference type="PROSITE" id="PS50977">
    <property type="entry name" value="HTH_TETR_2"/>
    <property type="match status" value="1"/>
</dbReference>
<keyword evidence="7" id="KW-1185">Reference proteome</keyword>
<dbReference type="PANTHER" id="PTHR47506:SF1">
    <property type="entry name" value="HTH-TYPE TRANSCRIPTIONAL REGULATOR YJDC"/>
    <property type="match status" value="1"/>
</dbReference>
<dbReference type="InterPro" id="IPR001647">
    <property type="entry name" value="HTH_TetR"/>
</dbReference>
<dbReference type="GO" id="GO:0003677">
    <property type="term" value="F:DNA binding"/>
    <property type="evidence" value="ECO:0007669"/>
    <property type="project" value="UniProtKB-UniRule"/>
</dbReference>
<dbReference type="SUPFAM" id="SSF46689">
    <property type="entry name" value="Homeodomain-like"/>
    <property type="match status" value="1"/>
</dbReference>
<name>A0A7Y6QCK0_9HYPH</name>
<sequence>MGYDKGLRTREEILDAAGRLIFVRGYGASSFSEITAALGISLGKITHHFPSKAALFEALFEQAVAQFRRETLPIFEASELTPLQRIEQVFFRIEMFYAAQGEIIGCPVGQTMADPLATTLPMRDLATALLADIERLLTRNLEEMGWSPAQASARAAIVTAAWQGAVLIARGGGGFGGFRRILGHVRTLLAEEPPR</sequence>
<accession>A0A7Y6QCK0</accession>
<protein>
    <submittedName>
        <fullName evidence="6">TetR/AcrR family transcriptional regulator</fullName>
    </submittedName>
</protein>
<keyword evidence="1" id="KW-0805">Transcription regulation</keyword>
<dbReference type="RefSeq" id="WP_176356452.1">
    <property type="nucleotide sequence ID" value="NZ_JABWDU010000013.1"/>
</dbReference>
<dbReference type="EMBL" id="JABWDU010000013">
    <property type="protein sequence ID" value="NVD43121.1"/>
    <property type="molecule type" value="Genomic_DNA"/>
</dbReference>
<evidence type="ECO:0000313" key="6">
    <source>
        <dbReference type="EMBL" id="NVD43121.1"/>
    </source>
</evidence>
<dbReference type="Pfam" id="PF00440">
    <property type="entry name" value="TetR_N"/>
    <property type="match status" value="1"/>
</dbReference>
<dbReference type="AlphaFoldDB" id="A0A7Y6QCK0"/>
<evidence type="ECO:0000256" key="4">
    <source>
        <dbReference type="PROSITE-ProRule" id="PRU00335"/>
    </source>
</evidence>
<dbReference type="PRINTS" id="PR00455">
    <property type="entry name" value="HTHTETR"/>
</dbReference>
<keyword evidence="2 4" id="KW-0238">DNA-binding</keyword>
<comment type="caution">
    <text evidence="6">The sequence shown here is derived from an EMBL/GenBank/DDBJ whole genome shotgun (WGS) entry which is preliminary data.</text>
</comment>
<evidence type="ECO:0000259" key="5">
    <source>
        <dbReference type="PROSITE" id="PS50977"/>
    </source>
</evidence>
<dbReference type="Gene3D" id="1.10.357.10">
    <property type="entry name" value="Tetracycline Repressor, domain 2"/>
    <property type="match status" value="1"/>
</dbReference>